<keyword evidence="2" id="KW-0560">Oxidoreductase</keyword>
<keyword evidence="5" id="KW-0670">Pyruvate</keyword>
<dbReference type="InterPro" id="IPR002880">
    <property type="entry name" value="Pyrv_Fd/Flavodoxin_OxRdtase_N"/>
</dbReference>
<dbReference type="FunFam" id="3.40.50.920:FF:000010">
    <property type="entry name" value="Pyruvate ferredoxin oxidoreductase, alpha subunit"/>
    <property type="match status" value="1"/>
</dbReference>
<dbReference type="AlphaFoldDB" id="A0A1H0B8C2"/>
<dbReference type="SUPFAM" id="SSF52922">
    <property type="entry name" value="TK C-terminal domain-like"/>
    <property type="match status" value="1"/>
</dbReference>
<dbReference type="PANTHER" id="PTHR32154:SF0">
    <property type="entry name" value="PYRUVATE-FLAVODOXIN OXIDOREDUCTASE-RELATED"/>
    <property type="match status" value="1"/>
</dbReference>
<comment type="similarity">
    <text evidence="1">Belongs to the pyruvate:ferredoxin/flavodoxin oxidoreductase family.</text>
</comment>
<dbReference type="Proteomes" id="UP000199309">
    <property type="component" value="Unassembled WGS sequence"/>
</dbReference>
<dbReference type="Gene3D" id="3.40.50.970">
    <property type="match status" value="1"/>
</dbReference>
<feature type="domain" description="Pyruvate:ferredoxin oxidoreductase core" evidence="4">
    <location>
        <begin position="262"/>
        <end position="364"/>
    </location>
</feature>
<dbReference type="OrthoDB" id="9794954at2"/>
<evidence type="ECO:0000313" key="6">
    <source>
        <dbReference type="Proteomes" id="UP000199309"/>
    </source>
</evidence>
<gene>
    <name evidence="5" type="ORF">SAMN05660299_02691</name>
</gene>
<dbReference type="STRING" id="349095.SAMN05660299_02691"/>
<proteinExistence type="inferred from homology"/>
<dbReference type="FunFam" id="3.40.50.970:FF:000012">
    <property type="entry name" value="Pyruvate:ferredoxin (Flavodoxin) oxidoreductase"/>
    <property type="match status" value="1"/>
</dbReference>
<dbReference type="InterPro" id="IPR009014">
    <property type="entry name" value="Transketo_C/PFOR_II"/>
</dbReference>
<dbReference type="GO" id="GO:0016903">
    <property type="term" value="F:oxidoreductase activity, acting on the aldehyde or oxo group of donors"/>
    <property type="evidence" value="ECO:0007669"/>
    <property type="project" value="UniProtKB-ARBA"/>
</dbReference>
<dbReference type="SUPFAM" id="SSF52518">
    <property type="entry name" value="Thiamin diphosphate-binding fold (THDP-binding)"/>
    <property type="match status" value="1"/>
</dbReference>
<dbReference type="InterPro" id="IPR050722">
    <property type="entry name" value="Pyruvate:ferred/Flavod_OxRd"/>
</dbReference>
<dbReference type="Pfam" id="PF17147">
    <property type="entry name" value="PFOR_II"/>
    <property type="match status" value="1"/>
</dbReference>
<dbReference type="EMBL" id="FNHQ01000047">
    <property type="protein sequence ID" value="SDN41898.1"/>
    <property type="molecule type" value="Genomic_DNA"/>
</dbReference>
<name>A0A1H0B8C2_9FIRM</name>
<dbReference type="GO" id="GO:0019752">
    <property type="term" value="P:carboxylic acid metabolic process"/>
    <property type="evidence" value="ECO:0007669"/>
    <property type="project" value="UniProtKB-ARBA"/>
</dbReference>
<dbReference type="Pfam" id="PF01855">
    <property type="entry name" value="POR_N"/>
    <property type="match status" value="1"/>
</dbReference>
<evidence type="ECO:0000256" key="1">
    <source>
        <dbReference type="ARBA" id="ARBA00009032"/>
    </source>
</evidence>
<dbReference type="PANTHER" id="PTHR32154">
    <property type="entry name" value="PYRUVATE-FLAVODOXIN OXIDOREDUCTASE-RELATED"/>
    <property type="match status" value="1"/>
</dbReference>
<evidence type="ECO:0000259" key="3">
    <source>
        <dbReference type="Pfam" id="PF01855"/>
    </source>
</evidence>
<evidence type="ECO:0000259" key="4">
    <source>
        <dbReference type="Pfam" id="PF17147"/>
    </source>
</evidence>
<dbReference type="InterPro" id="IPR033412">
    <property type="entry name" value="PFOR_II"/>
</dbReference>
<dbReference type="GO" id="GO:0006979">
    <property type="term" value="P:response to oxidative stress"/>
    <property type="evidence" value="ECO:0007669"/>
    <property type="project" value="TreeGrafter"/>
</dbReference>
<organism evidence="5 6">
    <name type="scientific">Megasphaera paucivorans</name>
    <dbReference type="NCBI Taxonomy" id="349095"/>
    <lineage>
        <taxon>Bacteria</taxon>
        <taxon>Bacillati</taxon>
        <taxon>Bacillota</taxon>
        <taxon>Negativicutes</taxon>
        <taxon>Veillonellales</taxon>
        <taxon>Veillonellaceae</taxon>
        <taxon>Megasphaera</taxon>
    </lineage>
</organism>
<dbReference type="InterPro" id="IPR029061">
    <property type="entry name" value="THDP-binding"/>
</dbReference>
<reference evidence="5 6" key="1">
    <citation type="submission" date="2016-10" db="EMBL/GenBank/DDBJ databases">
        <authorList>
            <person name="de Groot N.N."/>
        </authorList>
    </citation>
    <scope>NUCLEOTIDE SEQUENCE [LARGE SCALE GENOMIC DNA]</scope>
    <source>
        <strain evidence="5 6">DSM 16981</strain>
    </source>
</reference>
<accession>A0A1H0B8C2</accession>
<feature type="domain" description="Pyruvate flavodoxin/ferredoxin oxidoreductase pyrimidine binding" evidence="3">
    <location>
        <begin position="16"/>
        <end position="230"/>
    </location>
</feature>
<evidence type="ECO:0000256" key="2">
    <source>
        <dbReference type="ARBA" id="ARBA00023002"/>
    </source>
</evidence>
<sequence>MSVYKMLDGNAAAVEAIKMAKVKVVSAYPITPQTTIAEKLSEICANGELNAEYIRVESEHSAMSCVIGAQLTGVRAATASASVGIALMHEVLNVASGCRVPIVMPVVNRSLASPWSLWCDHQDTMAERDSGWIQMYCENVQDVFDTMIMAYRIAESPRVLTPVMVCLDGFFLSHSMQKILVPEQGEIDKFIGEYKPQNLVLDPTDPVIIDDLTGSNENTEMMYQQAVGFKNAIPEMEKVFSEFENEFGRKKSLIEGYNTNDADAVIVCLGSMSGTAKYVSDLMREQGIKVGVIKVVAFRPFPYKALREVIGNITKVAVLDRTAGLGGEGTPLWIEIKAALTDKNLLIKNYIAGLAGRDINIETIKSVYTDILAGQSSDSPVWIDCDVEHAGLIREVSINDRH</sequence>
<keyword evidence="6" id="KW-1185">Reference proteome</keyword>
<protein>
    <submittedName>
        <fullName evidence="5">Pyruvate ferredoxin oxidoreductase alpha subunit</fullName>
    </submittedName>
</protein>
<dbReference type="Gene3D" id="3.40.50.920">
    <property type="match status" value="1"/>
</dbReference>
<dbReference type="CDD" id="cd07034">
    <property type="entry name" value="TPP_PYR_PFOR_IOR-alpha_like"/>
    <property type="match status" value="1"/>
</dbReference>
<evidence type="ECO:0000313" key="5">
    <source>
        <dbReference type="EMBL" id="SDN41898.1"/>
    </source>
</evidence>